<dbReference type="PANTHER" id="PTHR45716">
    <property type="entry name" value="BITESIZE, ISOFORM I"/>
    <property type="match status" value="1"/>
</dbReference>
<feature type="region of interest" description="Disordered" evidence="1">
    <location>
        <begin position="449"/>
        <end position="489"/>
    </location>
</feature>
<feature type="compositionally biased region" description="Low complexity" evidence="1">
    <location>
        <begin position="695"/>
        <end position="704"/>
    </location>
</feature>
<proteinExistence type="predicted"/>
<feature type="compositionally biased region" description="Polar residues" evidence="1">
    <location>
        <begin position="294"/>
        <end position="307"/>
    </location>
</feature>
<feature type="compositionally biased region" description="Low complexity" evidence="1">
    <location>
        <begin position="21"/>
        <end position="65"/>
    </location>
</feature>
<dbReference type="CDD" id="cd08521">
    <property type="entry name" value="C2A_SLP"/>
    <property type="match status" value="1"/>
</dbReference>
<feature type="compositionally biased region" description="Basic and acidic residues" evidence="1">
    <location>
        <begin position="460"/>
        <end position="478"/>
    </location>
</feature>
<feature type="region of interest" description="Disordered" evidence="1">
    <location>
        <begin position="695"/>
        <end position="735"/>
    </location>
</feature>
<dbReference type="EMBL" id="JAIFTH010000032">
    <property type="protein sequence ID" value="KAG9511094.1"/>
    <property type="molecule type" value="Genomic_DNA"/>
</dbReference>
<dbReference type="SUPFAM" id="SSF49562">
    <property type="entry name" value="C2 domain (Calcium/lipid-binding domain, CaLB)"/>
    <property type="match status" value="1"/>
</dbReference>
<feature type="region of interest" description="Disordered" evidence="1">
    <location>
        <begin position="1"/>
        <end position="65"/>
    </location>
</feature>
<dbReference type="PANTHER" id="PTHR45716:SF2">
    <property type="entry name" value="BITESIZE, ISOFORM I"/>
    <property type="match status" value="1"/>
</dbReference>
<feature type="compositionally biased region" description="Low complexity" evidence="1">
    <location>
        <begin position="105"/>
        <end position="132"/>
    </location>
</feature>
<feature type="compositionally biased region" description="Low complexity" evidence="1">
    <location>
        <begin position="284"/>
        <end position="293"/>
    </location>
</feature>
<feature type="region of interest" description="Disordered" evidence="1">
    <location>
        <begin position="408"/>
        <end position="434"/>
    </location>
</feature>
<feature type="region of interest" description="Disordered" evidence="1">
    <location>
        <begin position="217"/>
        <end position="247"/>
    </location>
</feature>
<dbReference type="SMART" id="SM00239">
    <property type="entry name" value="C2"/>
    <property type="match status" value="1"/>
</dbReference>
<dbReference type="PROSITE" id="PS50004">
    <property type="entry name" value="C2"/>
    <property type="match status" value="1"/>
</dbReference>
<feature type="non-terminal residue" evidence="3">
    <location>
        <position position="973"/>
    </location>
</feature>
<feature type="compositionally biased region" description="Polar residues" evidence="1">
    <location>
        <begin position="579"/>
        <end position="603"/>
    </location>
</feature>
<keyword evidence="4" id="KW-1185">Reference proteome</keyword>
<dbReference type="Pfam" id="PF00168">
    <property type="entry name" value="C2"/>
    <property type="match status" value="1"/>
</dbReference>
<reference evidence="3 4" key="1">
    <citation type="submission" date="2020-10" db="EMBL/GenBank/DDBJ databases">
        <authorList>
            <person name="Klimov P.B."/>
            <person name="Dyachkov S.M."/>
            <person name="Chetverikov P.E."/>
        </authorList>
    </citation>
    <scope>NUCLEOTIDE SEQUENCE [LARGE SCALE GENOMIC DNA]</scope>
    <source>
        <strain evidence="3">BMOC 18-1129-001#AD2665</strain>
        <tissue evidence="3">Entire mites</tissue>
    </source>
</reference>
<dbReference type="InterPro" id="IPR035892">
    <property type="entry name" value="C2_domain_sf"/>
</dbReference>
<feature type="region of interest" description="Disordered" evidence="1">
    <location>
        <begin position="559"/>
        <end position="603"/>
    </location>
</feature>
<feature type="compositionally biased region" description="Polar residues" evidence="1">
    <location>
        <begin position="321"/>
        <end position="331"/>
    </location>
</feature>
<gene>
    <name evidence="3" type="primary">SYTL5</name>
    <name evidence="3" type="ORF">GZH46_00343</name>
</gene>
<evidence type="ECO:0000313" key="4">
    <source>
        <dbReference type="Proteomes" id="UP000825002"/>
    </source>
</evidence>
<feature type="region of interest" description="Disordered" evidence="1">
    <location>
        <begin position="105"/>
        <end position="151"/>
    </location>
</feature>
<name>A0ABQ7SCF3_9ACAR</name>
<comment type="caution">
    <text evidence="3">The sequence shown here is derived from an EMBL/GenBank/DDBJ whole genome shotgun (WGS) entry which is preliminary data.</text>
</comment>
<feature type="region of interest" description="Disordered" evidence="1">
    <location>
        <begin position="347"/>
        <end position="369"/>
    </location>
</feature>
<feature type="compositionally biased region" description="Basic and acidic residues" evidence="1">
    <location>
        <begin position="705"/>
        <end position="714"/>
    </location>
</feature>
<feature type="compositionally biased region" description="Low complexity" evidence="1">
    <location>
        <begin position="560"/>
        <end position="578"/>
    </location>
</feature>
<dbReference type="InterPro" id="IPR000008">
    <property type="entry name" value="C2_dom"/>
</dbReference>
<dbReference type="Gene3D" id="2.60.40.150">
    <property type="entry name" value="C2 domain"/>
    <property type="match status" value="1"/>
</dbReference>
<evidence type="ECO:0000313" key="3">
    <source>
        <dbReference type="EMBL" id="KAG9511094.1"/>
    </source>
</evidence>
<sequence>MDSKDHTDSSTGLISPRFHHQQQQQQQQQQQHQTLNNQQQSSSTTTHQSLRLLSAQSSSDSANNQQANNNQLLLSSSSSSSSSLNRSKHLEKYFTTSLLSIDQQHSSPSSSCSLSMSTPTPTPSFGTQQSSTGVLNNRISHYPPDRVSSPNSVLGPLIGELMSTVEEFQQRQVTTTTTDSTSINNDSCEANTQLAAQLQELAQRLLIGQRSAAYATQDNNCDNNKSDGDKSAAAAAVDGTSNGSHKNKINQRLTIGINSSNNSEKQLVTSVKTLIESIKQLMDSSSSSTTTTTPVSNDNSEETSTMINDDDNSNNEPHKITNANNRGKSLTLVSEHNKDTLSELVANEERETNNCGATTDNDDNEPTTVSLTMSRADCRRVSLRNEISSLIKSTFSVPAPPAATIETHVVNGHGVGETSKRQNNDDRNKDGEIKTSVIRVINSISNTSTLQSPAAANDSKANDRSGELNDSTPREAASDKTTVVPIKPKRNARTTIINVTPNDQSTLPAGSVAATTTTLAMSSCVDVRQDNVNEEDIEGQRRFTTPSSTHCRVHVESPFESILPSSTPTSIATSSSETVTPTQMPQGSPASDRQRQQLCKQVSSNKPIDCDTIAEAKAKAEAEAAATTTTTSNDKMFKFKLKHKQEITGNEHEHDDDCKARKSTANGKAAAAKALAIARKFNNLSPSALAVSKLTSSLSSPSHNNSDRDRDRDSNSTTTTTTTHHSGSSANIDRDSIVQLESSTRTSISSSYSSISKLSDELFHSRQALTSPVAVRAVPLLTTVNGNTTAAAAAPTVTTIKAHARRTGPTRVSGEVLLSVNYEARTSSVLINVQQCRNLAAVDKKRSRSNPYVKVYLLPDKSKSGKRKSALHKHQLNPVINEIFAFANLTLRDLDTRTIWLSVWHRDKFGRNEFLGELHIPLQSYQNIVNKLNRSGWYALHERLALWRTHKSIRSSSSDNNINFIGRDGNETS</sequence>
<feature type="compositionally biased region" description="Basic and acidic residues" evidence="1">
    <location>
        <begin position="418"/>
        <end position="433"/>
    </location>
</feature>
<feature type="compositionally biased region" description="Low complexity" evidence="1">
    <location>
        <begin position="715"/>
        <end position="729"/>
    </location>
</feature>
<feature type="region of interest" description="Disordered" evidence="1">
    <location>
        <begin position="281"/>
        <end position="331"/>
    </location>
</feature>
<dbReference type="Proteomes" id="UP000825002">
    <property type="component" value="Unassembled WGS sequence"/>
</dbReference>
<feature type="domain" description="C2" evidence="2">
    <location>
        <begin position="812"/>
        <end position="938"/>
    </location>
</feature>
<accession>A0ABQ7SCF3</accession>
<protein>
    <submittedName>
        <fullName evidence="3">Synaptotagmin-like protein 5</fullName>
    </submittedName>
</protein>
<evidence type="ECO:0000259" key="2">
    <source>
        <dbReference type="PROSITE" id="PS50004"/>
    </source>
</evidence>
<evidence type="ECO:0000256" key="1">
    <source>
        <dbReference type="SAM" id="MobiDB-lite"/>
    </source>
</evidence>
<organism evidence="3 4">
    <name type="scientific">Fragariocoptes setiger</name>
    <dbReference type="NCBI Taxonomy" id="1670756"/>
    <lineage>
        <taxon>Eukaryota</taxon>
        <taxon>Metazoa</taxon>
        <taxon>Ecdysozoa</taxon>
        <taxon>Arthropoda</taxon>
        <taxon>Chelicerata</taxon>
        <taxon>Arachnida</taxon>
        <taxon>Acari</taxon>
        <taxon>Acariformes</taxon>
        <taxon>Trombidiformes</taxon>
        <taxon>Prostigmata</taxon>
        <taxon>Eupodina</taxon>
        <taxon>Eriophyoidea</taxon>
        <taxon>Phytoptidae</taxon>
        <taxon>Fragariocoptes</taxon>
    </lineage>
</organism>